<evidence type="ECO:0000313" key="1">
    <source>
        <dbReference type="EMBL" id="KAJ3651564.1"/>
    </source>
</evidence>
<organism evidence="1 2">
    <name type="scientific">Zophobas morio</name>
    <dbReference type="NCBI Taxonomy" id="2755281"/>
    <lineage>
        <taxon>Eukaryota</taxon>
        <taxon>Metazoa</taxon>
        <taxon>Ecdysozoa</taxon>
        <taxon>Arthropoda</taxon>
        <taxon>Hexapoda</taxon>
        <taxon>Insecta</taxon>
        <taxon>Pterygota</taxon>
        <taxon>Neoptera</taxon>
        <taxon>Endopterygota</taxon>
        <taxon>Coleoptera</taxon>
        <taxon>Polyphaga</taxon>
        <taxon>Cucujiformia</taxon>
        <taxon>Tenebrionidae</taxon>
        <taxon>Zophobas</taxon>
    </lineage>
</organism>
<evidence type="ECO:0000313" key="2">
    <source>
        <dbReference type="Proteomes" id="UP001168821"/>
    </source>
</evidence>
<comment type="caution">
    <text evidence="1">The sequence shown here is derived from an EMBL/GenBank/DDBJ whole genome shotgun (WGS) entry which is preliminary data.</text>
</comment>
<proteinExistence type="predicted"/>
<gene>
    <name evidence="1" type="ORF">Zmor_017595</name>
</gene>
<protein>
    <submittedName>
        <fullName evidence="1">Uncharacterized protein</fullName>
    </submittedName>
</protein>
<dbReference type="Proteomes" id="UP001168821">
    <property type="component" value="Unassembled WGS sequence"/>
</dbReference>
<reference evidence="1" key="1">
    <citation type="journal article" date="2023" name="G3 (Bethesda)">
        <title>Whole genome assemblies of Zophobas morio and Tenebrio molitor.</title>
        <authorList>
            <person name="Kaur S."/>
            <person name="Stinson S.A."/>
            <person name="diCenzo G.C."/>
        </authorList>
    </citation>
    <scope>NUCLEOTIDE SEQUENCE</scope>
    <source>
        <strain evidence="1">QUZm001</strain>
    </source>
</reference>
<keyword evidence="2" id="KW-1185">Reference proteome</keyword>
<accession>A0AA38MCQ6</accession>
<sequence>MEVPWAPASFDIHDRCRNHAPAFQSSVGFCGLPTVNLQLWPHPTIEFMIVSHQLLPRPNRHDKTLRIDCSFSDFSGWSSALNPKSDKVVVLESLYLFTHNPQLAPLTQQTNVVP</sequence>
<name>A0AA38MCQ6_9CUCU</name>
<dbReference type="AlphaFoldDB" id="A0AA38MCQ6"/>
<dbReference type="EMBL" id="JALNTZ010000005">
    <property type="protein sequence ID" value="KAJ3651564.1"/>
    <property type="molecule type" value="Genomic_DNA"/>
</dbReference>